<sequence>MKNISEPLSYNGVGNNSQINYQDNYYNQKLYFNNNDNKNGTPIYYSNLNSFYDFRSLNEKDIYSFLLKKKNKNHYNSNNLDTEKITIKKNNENQRKKIYDRNQRKREYYGEESINNPNIYNKIPSKLREFIRKQPSNFLDKCSIEISQILYPLIEEYENKVKYYHENGSCDIDLEILYRKITENIMNKIILIDKIESCNKEIVEKRKTMIDTFLKLIEKVDKKKSEFYIMPNV</sequence>
<protein>
    <recommendedName>
        <fullName evidence="1">BAG domain-containing protein</fullName>
    </recommendedName>
</protein>
<proteinExistence type="predicted"/>
<dbReference type="AlphaFoldDB" id="A0A1Y2A5V1"/>
<dbReference type="STRING" id="1754190.A0A1Y2A5V1"/>
<accession>A0A1Y2A5V1</accession>
<evidence type="ECO:0000313" key="2">
    <source>
        <dbReference type="EMBL" id="ORY17886.1"/>
    </source>
</evidence>
<organism evidence="2 3">
    <name type="scientific">Neocallimastix californiae</name>
    <dbReference type="NCBI Taxonomy" id="1754190"/>
    <lineage>
        <taxon>Eukaryota</taxon>
        <taxon>Fungi</taxon>
        <taxon>Fungi incertae sedis</taxon>
        <taxon>Chytridiomycota</taxon>
        <taxon>Chytridiomycota incertae sedis</taxon>
        <taxon>Neocallimastigomycetes</taxon>
        <taxon>Neocallimastigales</taxon>
        <taxon>Neocallimastigaceae</taxon>
        <taxon>Neocallimastix</taxon>
    </lineage>
</organism>
<keyword evidence="3" id="KW-1185">Reference proteome</keyword>
<name>A0A1Y2A5V1_9FUNG</name>
<gene>
    <name evidence="2" type="ORF">LY90DRAFT_517518</name>
</gene>
<dbReference type="GO" id="GO:0051087">
    <property type="term" value="F:protein-folding chaperone binding"/>
    <property type="evidence" value="ECO:0007669"/>
    <property type="project" value="InterPro"/>
</dbReference>
<reference evidence="2 3" key="1">
    <citation type="submission" date="2016-08" db="EMBL/GenBank/DDBJ databases">
        <title>A Parts List for Fungal Cellulosomes Revealed by Comparative Genomics.</title>
        <authorList>
            <consortium name="DOE Joint Genome Institute"/>
            <person name="Haitjema C.H."/>
            <person name="Gilmore S.P."/>
            <person name="Henske J.K."/>
            <person name="Solomon K.V."/>
            <person name="De Groot R."/>
            <person name="Kuo A."/>
            <person name="Mondo S.J."/>
            <person name="Salamov A.A."/>
            <person name="Labutti K."/>
            <person name="Zhao Z."/>
            <person name="Chiniquy J."/>
            <person name="Barry K."/>
            <person name="Brewer H.M."/>
            <person name="Purvine S.O."/>
            <person name="Wright A.T."/>
            <person name="Boxma B."/>
            <person name="Van Alen T."/>
            <person name="Hackstein J.H."/>
            <person name="Baker S.E."/>
            <person name="Grigoriev I.V."/>
            <person name="O'Malley M.A."/>
        </authorList>
    </citation>
    <scope>NUCLEOTIDE SEQUENCE [LARGE SCALE GENOMIC DNA]</scope>
    <source>
        <strain evidence="2 3">G1</strain>
    </source>
</reference>
<feature type="domain" description="BAG" evidence="1">
    <location>
        <begin position="146"/>
        <end position="223"/>
    </location>
</feature>
<evidence type="ECO:0000313" key="3">
    <source>
        <dbReference type="Proteomes" id="UP000193920"/>
    </source>
</evidence>
<evidence type="ECO:0000259" key="1">
    <source>
        <dbReference type="Pfam" id="PF02179"/>
    </source>
</evidence>
<dbReference type="InterPro" id="IPR003103">
    <property type="entry name" value="BAG_domain"/>
</dbReference>
<dbReference type="EMBL" id="MCOG01000323">
    <property type="protein sequence ID" value="ORY17886.1"/>
    <property type="molecule type" value="Genomic_DNA"/>
</dbReference>
<comment type="caution">
    <text evidence="2">The sequence shown here is derived from an EMBL/GenBank/DDBJ whole genome shotgun (WGS) entry which is preliminary data.</text>
</comment>
<dbReference type="Proteomes" id="UP000193920">
    <property type="component" value="Unassembled WGS sequence"/>
</dbReference>
<dbReference type="Pfam" id="PF02179">
    <property type="entry name" value="BAG"/>
    <property type="match status" value="1"/>
</dbReference>